<proteinExistence type="predicted"/>
<gene>
    <name evidence="1" type="ORF">EVAR_4631_1</name>
</gene>
<comment type="caution">
    <text evidence="1">The sequence shown here is derived from an EMBL/GenBank/DDBJ whole genome shotgun (WGS) entry which is preliminary data.</text>
</comment>
<dbReference type="AlphaFoldDB" id="A0A4C1SZS2"/>
<reference evidence="1 2" key="1">
    <citation type="journal article" date="2019" name="Commun. Biol.">
        <title>The bagworm genome reveals a unique fibroin gene that provides high tensile strength.</title>
        <authorList>
            <person name="Kono N."/>
            <person name="Nakamura H."/>
            <person name="Ohtoshi R."/>
            <person name="Tomita M."/>
            <person name="Numata K."/>
            <person name="Arakawa K."/>
        </authorList>
    </citation>
    <scope>NUCLEOTIDE SEQUENCE [LARGE SCALE GENOMIC DNA]</scope>
</reference>
<name>A0A4C1SZS2_EUMVA</name>
<accession>A0A4C1SZS2</accession>
<organism evidence="1 2">
    <name type="scientific">Eumeta variegata</name>
    <name type="common">Bagworm moth</name>
    <name type="synonym">Eumeta japonica</name>
    <dbReference type="NCBI Taxonomy" id="151549"/>
    <lineage>
        <taxon>Eukaryota</taxon>
        <taxon>Metazoa</taxon>
        <taxon>Ecdysozoa</taxon>
        <taxon>Arthropoda</taxon>
        <taxon>Hexapoda</taxon>
        <taxon>Insecta</taxon>
        <taxon>Pterygota</taxon>
        <taxon>Neoptera</taxon>
        <taxon>Endopterygota</taxon>
        <taxon>Lepidoptera</taxon>
        <taxon>Glossata</taxon>
        <taxon>Ditrysia</taxon>
        <taxon>Tineoidea</taxon>
        <taxon>Psychidae</taxon>
        <taxon>Oiketicinae</taxon>
        <taxon>Eumeta</taxon>
    </lineage>
</organism>
<dbReference type="EMBL" id="BGZK01000022">
    <property type="protein sequence ID" value="GBP06511.1"/>
    <property type="molecule type" value="Genomic_DNA"/>
</dbReference>
<protein>
    <submittedName>
        <fullName evidence="1">Uncharacterized protein</fullName>
    </submittedName>
</protein>
<evidence type="ECO:0000313" key="1">
    <source>
        <dbReference type="EMBL" id="GBP06511.1"/>
    </source>
</evidence>
<sequence length="215" mass="24195">MIYSDRHQASSSHYMPMIPLYVYASKPKIAFALIFKEPSSRWLDDYKAGRLRTVITYASPVFAHTAPTTLKKLQVLYNKCCRSTTNANLCVKNSVLHRDLDLPSITKYMKDATERFFLIAKFHLNPFLTAAASYEAPPPCHFIRRPRNIITDPPDVFSAEVERLLSRLDIKMDSNGVDVPVTSCAKRTTLIDPPQCKTRAVSTPVCCPAALVKAE</sequence>
<keyword evidence="2" id="KW-1185">Reference proteome</keyword>
<dbReference type="OrthoDB" id="10050074at2759"/>
<dbReference type="Proteomes" id="UP000299102">
    <property type="component" value="Unassembled WGS sequence"/>
</dbReference>
<evidence type="ECO:0000313" key="2">
    <source>
        <dbReference type="Proteomes" id="UP000299102"/>
    </source>
</evidence>